<evidence type="ECO:0000256" key="1">
    <source>
        <dbReference type="SAM" id="MobiDB-lite"/>
    </source>
</evidence>
<dbReference type="Proteomes" id="UP000271098">
    <property type="component" value="Unassembled WGS sequence"/>
</dbReference>
<organism evidence="2 3">
    <name type="scientific">Gongylonema pulchrum</name>
    <dbReference type="NCBI Taxonomy" id="637853"/>
    <lineage>
        <taxon>Eukaryota</taxon>
        <taxon>Metazoa</taxon>
        <taxon>Ecdysozoa</taxon>
        <taxon>Nematoda</taxon>
        <taxon>Chromadorea</taxon>
        <taxon>Rhabditida</taxon>
        <taxon>Spirurina</taxon>
        <taxon>Spiruromorpha</taxon>
        <taxon>Spiruroidea</taxon>
        <taxon>Gongylonematidae</taxon>
        <taxon>Gongylonema</taxon>
    </lineage>
</organism>
<keyword evidence="3" id="KW-1185">Reference proteome</keyword>
<protein>
    <submittedName>
        <fullName evidence="2">Uncharacterized protein</fullName>
    </submittedName>
</protein>
<feature type="region of interest" description="Disordered" evidence="1">
    <location>
        <begin position="100"/>
        <end position="132"/>
    </location>
</feature>
<dbReference type="AlphaFoldDB" id="A0A3P7NJN2"/>
<evidence type="ECO:0000313" key="2">
    <source>
        <dbReference type="EMBL" id="VDN42935.1"/>
    </source>
</evidence>
<name>A0A3P7NJN2_9BILA</name>
<gene>
    <name evidence="2" type="ORF">GPUH_LOCUS24512</name>
</gene>
<sequence>MQKLRITPAKPVIERRRHMLGAVPKRISLPENLEFQPQKLLNIKQSIHVEKRLGAVTQEVNPEAKSALKVRFKQKQMKTRMQLFRQQSYQMAQKHSILPSVSTPLRVEEPSGVPLSPIEDHRSFDEETMDVC</sequence>
<evidence type="ECO:0000313" key="3">
    <source>
        <dbReference type="Proteomes" id="UP000271098"/>
    </source>
</evidence>
<dbReference type="EMBL" id="UYRT01101393">
    <property type="protein sequence ID" value="VDN42935.1"/>
    <property type="molecule type" value="Genomic_DNA"/>
</dbReference>
<proteinExistence type="predicted"/>
<accession>A0A3P7NJN2</accession>
<reference evidence="2 3" key="1">
    <citation type="submission" date="2018-11" db="EMBL/GenBank/DDBJ databases">
        <authorList>
            <consortium name="Pathogen Informatics"/>
        </authorList>
    </citation>
    <scope>NUCLEOTIDE SEQUENCE [LARGE SCALE GENOMIC DNA]</scope>
</reference>